<protein>
    <submittedName>
        <fullName evidence="6">ABC transporter ATP-binding protein YtrE</fullName>
    </submittedName>
</protein>
<dbReference type="Gene3D" id="3.40.50.300">
    <property type="entry name" value="P-loop containing nucleotide triphosphate hydrolases"/>
    <property type="match status" value="1"/>
</dbReference>
<dbReference type="GO" id="GO:0005524">
    <property type="term" value="F:ATP binding"/>
    <property type="evidence" value="ECO:0007669"/>
    <property type="project" value="UniProtKB-KW"/>
</dbReference>
<dbReference type="Pfam" id="PF00005">
    <property type="entry name" value="ABC_tran"/>
    <property type="match status" value="1"/>
</dbReference>
<dbReference type="InterPro" id="IPR017871">
    <property type="entry name" value="ABC_transporter-like_CS"/>
</dbReference>
<name>A0A2K4ZNM2_9FIRM</name>
<evidence type="ECO:0000256" key="3">
    <source>
        <dbReference type="ARBA" id="ARBA00022741"/>
    </source>
</evidence>
<sequence length="234" mass="26038">MERSNSLEILRTEHLFKRYGKGNNEVIAVNDVCISVAQGEFVAIVGSSGSGKSTLMHMLGGVDRPTSGRVLIEDNDIYRMNDDKLAVFRRRQVGLIYQFYNLIPVLTVEENLTLPCELDGRKPDSEMVQDLAGLLGLKKRLNHLPNELSGGQQQRVAIGRALITRPAILLADEPTGNLDTRAGNEIMELLKVSNRRYRQTVIMITHNPELAKQADRILRIEDGYVSEGRRGAGA</sequence>
<proteinExistence type="inferred from homology"/>
<keyword evidence="2" id="KW-0813">Transport</keyword>
<dbReference type="GO" id="GO:0022857">
    <property type="term" value="F:transmembrane transporter activity"/>
    <property type="evidence" value="ECO:0007669"/>
    <property type="project" value="UniProtKB-ARBA"/>
</dbReference>
<keyword evidence="4 6" id="KW-0067">ATP-binding</keyword>
<dbReference type="InterPro" id="IPR003439">
    <property type="entry name" value="ABC_transporter-like_ATP-bd"/>
</dbReference>
<organism evidence="6 7">
    <name type="scientific">Acetatifactor muris</name>
    <dbReference type="NCBI Taxonomy" id="879566"/>
    <lineage>
        <taxon>Bacteria</taxon>
        <taxon>Bacillati</taxon>
        <taxon>Bacillota</taxon>
        <taxon>Clostridia</taxon>
        <taxon>Lachnospirales</taxon>
        <taxon>Lachnospiraceae</taxon>
        <taxon>Acetatifactor</taxon>
    </lineage>
</organism>
<dbReference type="InterPro" id="IPR027417">
    <property type="entry name" value="P-loop_NTPase"/>
</dbReference>
<dbReference type="SMART" id="SM00382">
    <property type="entry name" value="AAA"/>
    <property type="match status" value="1"/>
</dbReference>
<evidence type="ECO:0000256" key="4">
    <source>
        <dbReference type="ARBA" id="ARBA00022840"/>
    </source>
</evidence>
<dbReference type="PROSITE" id="PS00211">
    <property type="entry name" value="ABC_TRANSPORTER_1"/>
    <property type="match status" value="1"/>
</dbReference>
<feature type="domain" description="ABC transporter" evidence="5">
    <location>
        <begin position="10"/>
        <end position="234"/>
    </location>
</feature>
<dbReference type="GO" id="GO:0098796">
    <property type="term" value="C:membrane protein complex"/>
    <property type="evidence" value="ECO:0007669"/>
    <property type="project" value="UniProtKB-ARBA"/>
</dbReference>
<dbReference type="Proteomes" id="UP000236311">
    <property type="component" value="Unassembled WGS sequence"/>
</dbReference>
<evidence type="ECO:0000256" key="1">
    <source>
        <dbReference type="ARBA" id="ARBA00005417"/>
    </source>
</evidence>
<comment type="similarity">
    <text evidence="1">Belongs to the ABC transporter superfamily.</text>
</comment>
<dbReference type="PANTHER" id="PTHR42798:SF6">
    <property type="entry name" value="CELL DIVISION ATP-BINDING PROTEIN FTSE"/>
    <property type="match status" value="1"/>
</dbReference>
<dbReference type="PROSITE" id="PS50893">
    <property type="entry name" value="ABC_TRANSPORTER_2"/>
    <property type="match status" value="1"/>
</dbReference>
<gene>
    <name evidence="6" type="primary">ytrE_2</name>
    <name evidence="6" type="ORF">AMURIS_04779</name>
</gene>
<dbReference type="PANTHER" id="PTHR42798">
    <property type="entry name" value="LIPOPROTEIN-RELEASING SYSTEM ATP-BINDING PROTEIN LOLD"/>
    <property type="match status" value="1"/>
</dbReference>
<keyword evidence="3" id="KW-0547">Nucleotide-binding</keyword>
<evidence type="ECO:0000259" key="5">
    <source>
        <dbReference type="PROSITE" id="PS50893"/>
    </source>
</evidence>
<dbReference type="InterPro" id="IPR017911">
    <property type="entry name" value="MacB-like_ATP-bd"/>
</dbReference>
<accession>A0A2K4ZNM2</accession>
<dbReference type="InterPro" id="IPR003593">
    <property type="entry name" value="AAA+_ATPase"/>
</dbReference>
<evidence type="ECO:0000313" key="7">
    <source>
        <dbReference type="Proteomes" id="UP000236311"/>
    </source>
</evidence>
<evidence type="ECO:0000313" key="6">
    <source>
        <dbReference type="EMBL" id="SOY32026.1"/>
    </source>
</evidence>
<dbReference type="EMBL" id="OFSM01000037">
    <property type="protein sequence ID" value="SOY32026.1"/>
    <property type="molecule type" value="Genomic_DNA"/>
</dbReference>
<reference evidence="6 7" key="1">
    <citation type="submission" date="2018-01" db="EMBL/GenBank/DDBJ databases">
        <authorList>
            <person name="Gaut B.S."/>
            <person name="Morton B.R."/>
            <person name="Clegg M.T."/>
            <person name="Duvall M.R."/>
        </authorList>
    </citation>
    <scope>NUCLEOTIDE SEQUENCE [LARGE SCALE GENOMIC DNA]</scope>
    <source>
        <strain evidence="6">GP69</strain>
    </source>
</reference>
<keyword evidence="7" id="KW-1185">Reference proteome</keyword>
<dbReference type="SUPFAM" id="SSF52540">
    <property type="entry name" value="P-loop containing nucleoside triphosphate hydrolases"/>
    <property type="match status" value="1"/>
</dbReference>
<evidence type="ECO:0000256" key="2">
    <source>
        <dbReference type="ARBA" id="ARBA00022448"/>
    </source>
</evidence>
<dbReference type="AlphaFoldDB" id="A0A2K4ZNM2"/>
<dbReference type="FunFam" id="3.40.50.300:FF:000032">
    <property type="entry name" value="Export ABC transporter ATP-binding protein"/>
    <property type="match status" value="1"/>
</dbReference>
<dbReference type="GO" id="GO:0016887">
    <property type="term" value="F:ATP hydrolysis activity"/>
    <property type="evidence" value="ECO:0007669"/>
    <property type="project" value="InterPro"/>
</dbReference>
<dbReference type="CDD" id="cd03255">
    <property type="entry name" value="ABC_MJ0796_LolCDE_FtsE"/>
    <property type="match status" value="1"/>
</dbReference>